<evidence type="ECO:0000313" key="1">
    <source>
        <dbReference type="EMBL" id="OLF13477.1"/>
    </source>
</evidence>
<keyword evidence="2" id="KW-1185">Reference proteome</keyword>
<name>A0A1Q8CGI0_9PSEU</name>
<dbReference type="AlphaFoldDB" id="A0A1Q8CGI0"/>
<organism evidence="1 2">
    <name type="scientific">Actinophytocola xanthii</name>
    <dbReference type="NCBI Taxonomy" id="1912961"/>
    <lineage>
        <taxon>Bacteria</taxon>
        <taxon>Bacillati</taxon>
        <taxon>Actinomycetota</taxon>
        <taxon>Actinomycetes</taxon>
        <taxon>Pseudonocardiales</taxon>
        <taxon>Pseudonocardiaceae</taxon>
    </lineage>
</organism>
<reference evidence="1 2" key="1">
    <citation type="submission" date="2016-12" db="EMBL/GenBank/DDBJ databases">
        <title>The draft genome sequence of Actinophytocola sp. 11-183.</title>
        <authorList>
            <person name="Wang W."/>
            <person name="Yuan L."/>
        </authorList>
    </citation>
    <scope>NUCLEOTIDE SEQUENCE [LARGE SCALE GENOMIC DNA]</scope>
    <source>
        <strain evidence="1 2">11-183</strain>
    </source>
</reference>
<comment type="caution">
    <text evidence="1">The sequence shown here is derived from an EMBL/GenBank/DDBJ whole genome shotgun (WGS) entry which is preliminary data.</text>
</comment>
<sequence length="98" mass="10605">MGKSVQASVVPGSPVSGHHQLGSAIQHAAVAVPALPPVRRFDQLLLYLQASSIFVDPIPQSWPRTEQDFVGDLDGFLLLRQQTGTGEFVEYSIHALLV</sequence>
<dbReference type="Proteomes" id="UP000185596">
    <property type="component" value="Unassembled WGS sequence"/>
</dbReference>
<proteinExistence type="predicted"/>
<gene>
    <name evidence="1" type="ORF">BU204_27155</name>
</gene>
<evidence type="ECO:0000313" key="2">
    <source>
        <dbReference type="Proteomes" id="UP000185596"/>
    </source>
</evidence>
<accession>A0A1Q8CGI0</accession>
<dbReference type="EMBL" id="MSIE01000055">
    <property type="protein sequence ID" value="OLF13477.1"/>
    <property type="molecule type" value="Genomic_DNA"/>
</dbReference>
<protein>
    <submittedName>
        <fullName evidence="1">Uncharacterized protein</fullName>
    </submittedName>
</protein>